<feature type="signal peptide" evidence="1">
    <location>
        <begin position="1"/>
        <end position="20"/>
    </location>
</feature>
<dbReference type="InterPro" id="IPR013783">
    <property type="entry name" value="Ig-like_fold"/>
</dbReference>
<evidence type="ECO:0000256" key="1">
    <source>
        <dbReference type="SAM" id="SignalP"/>
    </source>
</evidence>
<dbReference type="Proteomes" id="UP000321907">
    <property type="component" value="Unassembled WGS sequence"/>
</dbReference>
<keyword evidence="3" id="KW-1185">Reference proteome</keyword>
<feature type="chain" id="PRO_5023016896" description="Gliding motility-associated-like protein" evidence="1">
    <location>
        <begin position="21"/>
        <end position="1011"/>
    </location>
</feature>
<sequence length="1011" mass="107123">MKLLYPFLLLCFLSPVIAWAQPANDECTNAIMLPMEREFCTGNAGATNIGATRSFADANQYDVCISDPDEMKDVWFAFVALENSARITVDGRIIGNERGSLREPQMTVYEGGCDGGLTRNEALICKSPLNNIHGVNAIVPNLIVGETYYILVGAHEGKEGTFELCVNQFDAVPEPDADCPTGVVLCDKSPFSVQFLSGNGLIREDLQADGCVANDCNPTEDNSAWYKWTCDQSGTLGFTITPLGTAANEDIDFAVYELPNGVDDCSGRQTLRCMYSGETSGNPDELNLPCLGATGLSVNDTDTGESCGCQTGNNNFAAAIDMVAGRSYALVVFNFSASGDGFDMEFNGTGTFLGPQPEFTFSDSEVCVGEALTFQDQSTSVDQIVSREWNFGPTATPQTASGPGPHSVVFGEAGTPAVELIVTTSRECREILSQQEVNVICCQGQFTGSATTSDVLCPNDSSGVINLTATSSFSPATLTYAWSNGETTEDISGLGTGDYTVTVSDVSGCEDVYSFTVGGPDPFVFDTLITMPSCAGGQDGALEFTILSGGLAPYEYSLNGGPFGTNNQISSIGVSTVNVRVQDGNGCFVEQDIFVDELQLGLVQGVDVFTEPVCAGDATGSIQIELANGQPDFSYDFGLGDGFQSSNVRNGLAAGIYNVTALDADGCTGVFQVELTEPPVITLAAQGTGSTCFGTDDGQIIVLSGGGRPGYTYTLNGQSVTDTVQTGLVPGTYTVQLTDATGCVRSVTEVITEPNEIFPVLLEENDLTCFDAATGSFRLTATGGTPGYTYATDDRVFQQDSLLSGLLAGDYTIYVMDANGCVDSLNGSLTQPREFIVDPGGDAQIFLGFDTLLRVVSNYSPVTYEWGPDAFECTNPDCSIVRAGPVETTIYTVVGTNPAGCTDTASLELLVVEDLPLYIPNAFSPNGDGANDGFTIFGGRAVEEIEYLRVYDRWGGLQFENTNFMPNEPSLGWDGLVDGKKVNPAVFVWSASVRFINGTVQEYAGDVTVVR</sequence>
<proteinExistence type="predicted"/>
<dbReference type="OrthoDB" id="610082at2"/>
<dbReference type="EMBL" id="VOXD01000010">
    <property type="protein sequence ID" value="TXF89925.1"/>
    <property type="molecule type" value="Genomic_DNA"/>
</dbReference>
<dbReference type="Pfam" id="PF13573">
    <property type="entry name" value="SprB"/>
    <property type="match status" value="2"/>
</dbReference>
<evidence type="ECO:0000313" key="2">
    <source>
        <dbReference type="EMBL" id="TXF89925.1"/>
    </source>
</evidence>
<accession>A0A5C7FJ96</accession>
<dbReference type="Gene3D" id="2.60.40.740">
    <property type="match status" value="1"/>
</dbReference>
<dbReference type="AlphaFoldDB" id="A0A5C7FJ96"/>
<dbReference type="Gene3D" id="2.60.40.10">
    <property type="entry name" value="Immunoglobulins"/>
    <property type="match status" value="1"/>
</dbReference>
<dbReference type="InterPro" id="IPR025667">
    <property type="entry name" value="SprB_repeat"/>
</dbReference>
<reference evidence="2 3" key="1">
    <citation type="submission" date="2019-08" db="EMBL/GenBank/DDBJ databases">
        <title>Lewinella sp. strain SSH13 Genome sequencing and assembly.</title>
        <authorList>
            <person name="Kim I."/>
        </authorList>
    </citation>
    <scope>NUCLEOTIDE SEQUENCE [LARGE SCALE GENOMIC DNA]</scope>
    <source>
        <strain evidence="2 3">SSH13</strain>
    </source>
</reference>
<dbReference type="SUPFAM" id="SSF49299">
    <property type="entry name" value="PKD domain"/>
    <property type="match status" value="1"/>
</dbReference>
<keyword evidence="1" id="KW-0732">Signal</keyword>
<dbReference type="Pfam" id="PF13585">
    <property type="entry name" value="CHU_C"/>
    <property type="match status" value="1"/>
</dbReference>
<comment type="caution">
    <text evidence="2">The sequence shown here is derived from an EMBL/GenBank/DDBJ whole genome shotgun (WGS) entry which is preliminary data.</text>
</comment>
<dbReference type="RefSeq" id="WP_147930245.1">
    <property type="nucleotide sequence ID" value="NZ_VOXD01000010.1"/>
</dbReference>
<gene>
    <name evidence="2" type="ORF">FUA23_08175</name>
</gene>
<protein>
    <recommendedName>
        <fullName evidence="4">Gliding motility-associated-like protein</fullName>
    </recommendedName>
</protein>
<name>A0A5C7FJ96_9BACT</name>
<dbReference type="InterPro" id="IPR035986">
    <property type="entry name" value="PKD_dom_sf"/>
</dbReference>
<organism evidence="2 3">
    <name type="scientific">Neolewinella aurantiaca</name>
    <dbReference type="NCBI Taxonomy" id="2602767"/>
    <lineage>
        <taxon>Bacteria</taxon>
        <taxon>Pseudomonadati</taxon>
        <taxon>Bacteroidota</taxon>
        <taxon>Saprospiria</taxon>
        <taxon>Saprospirales</taxon>
        <taxon>Lewinellaceae</taxon>
        <taxon>Neolewinella</taxon>
    </lineage>
</organism>
<evidence type="ECO:0008006" key="4">
    <source>
        <dbReference type="Google" id="ProtNLM"/>
    </source>
</evidence>
<evidence type="ECO:0000313" key="3">
    <source>
        <dbReference type="Proteomes" id="UP000321907"/>
    </source>
</evidence>